<evidence type="ECO:0000256" key="9">
    <source>
        <dbReference type="SAM" id="MobiDB-lite"/>
    </source>
</evidence>
<dbReference type="GO" id="GO:0110031">
    <property type="term" value="P:negative regulation of G2/MI transition of meiotic cell cycle"/>
    <property type="evidence" value="ECO:0007669"/>
    <property type="project" value="TreeGrafter"/>
</dbReference>
<dbReference type="OrthoDB" id="248923at2759"/>
<dbReference type="InterPro" id="IPR008271">
    <property type="entry name" value="Ser/Thr_kinase_AS"/>
</dbReference>
<dbReference type="InterPro" id="IPR000719">
    <property type="entry name" value="Prot_kinase_dom"/>
</dbReference>
<keyword evidence="1 8" id="KW-0723">Serine/threonine-protein kinase</keyword>
<dbReference type="Pfam" id="PF00069">
    <property type="entry name" value="Pkinase"/>
    <property type="match status" value="1"/>
</dbReference>
<evidence type="ECO:0000256" key="5">
    <source>
        <dbReference type="ARBA" id="ARBA00022840"/>
    </source>
</evidence>
<protein>
    <submittedName>
        <fullName evidence="12 13">Serine/threonine-protein kinase pdik1l-A</fullName>
    </submittedName>
</protein>
<dbReference type="PROSITE" id="PS00107">
    <property type="entry name" value="PROTEIN_KINASE_ATP"/>
    <property type="match status" value="1"/>
</dbReference>
<keyword evidence="3 7" id="KW-0547">Nucleotide-binding</keyword>
<dbReference type="PROSITE" id="PS00108">
    <property type="entry name" value="PROTEIN_KINASE_ST"/>
    <property type="match status" value="1"/>
</dbReference>
<feature type="compositionally biased region" description="Polar residues" evidence="9">
    <location>
        <begin position="102"/>
        <end position="133"/>
    </location>
</feature>
<evidence type="ECO:0000313" key="11">
    <source>
        <dbReference type="Proteomes" id="UP000515161"/>
    </source>
</evidence>
<evidence type="ECO:0000313" key="12">
    <source>
        <dbReference type="RefSeq" id="XP_034084322.1"/>
    </source>
</evidence>
<keyword evidence="11" id="KW-1185">Reference proteome</keyword>
<dbReference type="Gene3D" id="1.10.510.10">
    <property type="entry name" value="Transferase(Phosphotransferase) domain 1"/>
    <property type="match status" value="1"/>
</dbReference>
<feature type="binding site" evidence="7">
    <location>
        <position position="34"/>
    </location>
    <ligand>
        <name>ATP</name>
        <dbReference type="ChEBI" id="CHEBI:30616"/>
    </ligand>
</feature>
<proteinExistence type="inferred from homology"/>
<name>A0A6P8VCL0_GYMAC</name>
<dbReference type="KEGG" id="gacu:117554159"/>
<dbReference type="RefSeq" id="XP_034084322.1">
    <property type="nucleotide sequence ID" value="XM_034228431.1"/>
</dbReference>
<dbReference type="RefSeq" id="XP_034084324.1">
    <property type="nucleotide sequence ID" value="XM_034228433.1"/>
</dbReference>
<evidence type="ECO:0000259" key="10">
    <source>
        <dbReference type="PROSITE" id="PS50011"/>
    </source>
</evidence>
<keyword evidence="2" id="KW-0808">Transferase</keyword>
<dbReference type="RefSeq" id="XP_034084323.1">
    <property type="nucleotide sequence ID" value="XM_034228432.1"/>
</dbReference>
<dbReference type="Pfam" id="PF07714">
    <property type="entry name" value="PK_Tyr_Ser-Thr"/>
    <property type="match status" value="1"/>
</dbReference>
<keyword evidence="5 7" id="KW-0067">ATP-binding</keyword>
<reference evidence="12 13" key="1">
    <citation type="submission" date="2025-04" db="UniProtKB">
        <authorList>
            <consortium name="RefSeq"/>
        </authorList>
    </citation>
    <scope>IDENTIFICATION</scope>
</reference>
<evidence type="ECO:0000256" key="1">
    <source>
        <dbReference type="ARBA" id="ARBA00022527"/>
    </source>
</evidence>
<evidence type="ECO:0000256" key="8">
    <source>
        <dbReference type="RuleBase" id="RU000304"/>
    </source>
</evidence>
<feature type="domain" description="Protein kinase" evidence="10">
    <location>
        <begin position="5"/>
        <end position="398"/>
    </location>
</feature>
<dbReference type="GO" id="GO:0005524">
    <property type="term" value="F:ATP binding"/>
    <property type="evidence" value="ECO:0007669"/>
    <property type="project" value="UniProtKB-UniRule"/>
</dbReference>
<dbReference type="GO" id="GO:0004674">
    <property type="term" value="F:protein serine/threonine kinase activity"/>
    <property type="evidence" value="ECO:0007669"/>
    <property type="project" value="UniProtKB-KW"/>
</dbReference>
<dbReference type="SMART" id="SM00220">
    <property type="entry name" value="S_TKc"/>
    <property type="match status" value="1"/>
</dbReference>
<sequence>MEELYTLEREVGRGSYGVVFEGHMAKTGQRVAIKRLPCSNPECIELYLQELWAMRATAKNHVNVIALHSCLLQTGPRSLKPLKAGKLPPRLVESVLKGSVVKKTQNPEGNNTQPRTNTVSRLQDRTNTVQARPTLQDKTKSDSTTPQRPHNRSRKRPFESEEEEEQPGPLSCLALWLVMEYCDGGDLNQYLLSRPPDPQRNHSVVKQLCSAVAFLHSLGITHRDLKPDNVLVCVMPRGPIVKVADFGLSKMGGGVVDGELTRQHFSSTCGSDFYMAPEVWGGLTYTAQADIFSLGVMFWAVLERITFLEEGATQEQLGAYVCKGRTGWLIPLGEALWENNDLQLCIPMKFKRAPPLPPPPGPAMCTLLSDMLASDPDARPPAEQLEARVRSALEEDSH</sequence>
<evidence type="ECO:0000256" key="7">
    <source>
        <dbReference type="PROSITE-ProRule" id="PRU10141"/>
    </source>
</evidence>
<feature type="compositionally biased region" description="Basic and acidic residues" evidence="9">
    <location>
        <begin position="376"/>
        <end position="398"/>
    </location>
</feature>
<dbReference type="Gene3D" id="3.30.200.20">
    <property type="entry name" value="Phosphorylase Kinase, domain 1"/>
    <property type="match status" value="1"/>
</dbReference>
<accession>A0A6P8VCL0</accession>
<evidence type="ECO:0000256" key="4">
    <source>
        <dbReference type="ARBA" id="ARBA00022777"/>
    </source>
</evidence>
<dbReference type="InterPro" id="IPR001245">
    <property type="entry name" value="Ser-Thr/Tyr_kinase_cat_dom"/>
</dbReference>
<dbReference type="GO" id="GO:0005737">
    <property type="term" value="C:cytoplasm"/>
    <property type="evidence" value="ECO:0007669"/>
    <property type="project" value="TreeGrafter"/>
</dbReference>
<dbReference type="PANTHER" id="PTHR11042:SF173">
    <property type="entry name" value="SI:CH211-63O20.7"/>
    <property type="match status" value="1"/>
</dbReference>
<dbReference type="PANTHER" id="PTHR11042">
    <property type="entry name" value="EUKARYOTIC TRANSLATION INITIATION FACTOR 2-ALPHA KINASE EIF2-ALPHA KINASE -RELATED"/>
    <property type="match status" value="1"/>
</dbReference>
<comment type="similarity">
    <text evidence="6">Belongs to the protein kinase superfamily. Ser/Thr protein kinase family. GCN2 subfamily.</text>
</comment>
<evidence type="ECO:0000256" key="6">
    <source>
        <dbReference type="ARBA" id="ARBA00037982"/>
    </source>
</evidence>
<dbReference type="GO" id="GO:0005634">
    <property type="term" value="C:nucleus"/>
    <property type="evidence" value="ECO:0007669"/>
    <property type="project" value="TreeGrafter"/>
</dbReference>
<dbReference type="AlphaFoldDB" id="A0A6P8VCL0"/>
<organism evidence="11 13">
    <name type="scientific">Gymnodraco acuticeps</name>
    <name type="common">Antarctic dragonfish</name>
    <dbReference type="NCBI Taxonomy" id="8218"/>
    <lineage>
        <taxon>Eukaryota</taxon>
        <taxon>Metazoa</taxon>
        <taxon>Chordata</taxon>
        <taxon>Craniata</taxon>
        <taxon>Vertebrata</taxon>
        <taxon>Euteleostomi</taxon>
        <taxon>Actinopterygii</taxon>
        <taxon>Neopterygii</taxon>
        <taxon>Teleostei</taxon>
        <taxon>Neoteleostei</taxon>
        <taxon>Acanthomorphata</taxon>
        <taxon>Eupercaria</taxon>
        <taxon>Perciformes</taxon>
        <taxon>Notothenioidei</taxon>
        <taxon>Bathydraconidae</taxon>
        <taxon>Gymnodraco</taxon>
    </lineage>
</organism>
<evidence type="ECO:0000256" key="3">
    <source>
        <dbReference type="ARBA" id="ARBA00022741"/>
    </source>
</evidence>
<feature type="region of interest" description="Disordered" evidence="9">
    <location>
        <begin position="373"/>
        <end position="398"/>
    </location>
</feature>
<evidence type="ECO:0000313" key="14">
    <source>
        <dbReference type="RefSeq" id="XP_034084324.1"/>
    </source>
</evidence>
<dbReference type="InterPro" id="IPR050339">
    <property type="entry name" value="CC_SR_Kinase"/>
</dbReference>
<dbReference type="GeneID" id="117554159"/>
<dbReference type="InterPro" id="IPR017441">
    <property type="entry name" value="Protein_kinase_ATP_BS"/>
</dbReference>
<dbReference type="SUPFAM" id="SSF56112">
    <property type="entry name" value="Protein kinase-like (PK-like)"/>
    <property type="match status" value="1"/>
</dbReference>
<gene>
    <name evidence="12 13 14" type="primary">si:ch211-63o20.7</name>
</gene>
<feature type="region of interest" description="Disordered" evidence="9">
    <location>
        <begin position="100"/>
        <end position="166"/>
    </location>
</feature>
<dbReference type="InterPro" id="IPR011009">
    <property type="entry name" value="Kinase-like_dom_sf"/>
</dbReference>
<keyword evidence="4 12" id="KW-0418">Kinase</keyword>
<dbReference type="Proteomes" id="UP000515161">
    <property type="component" value="Unplaced"/>
</dbReference>
<evidence type="ECO:0000256" key="2">
    <source>
        <dbReference type="ARBA" id="ARBA00022679"/>
    </source>
</evidence>
<dbReference type="PROSITE" id="PS50011">
    <property type="entry name" value="PROTEIN_KINASE_DOM"/>
    <property type="match status" value="1"/>
</dbReference>
<evidence type="ECO:0000313" key="13">
    <source>
        <dbReference type="RefSeq" id="XP_034084323.1"/>
    </source>
</evidence>